<dbReference type="Proteomes" id="UP000521227">
    <property type="component" value="Unassembled WGS sequence"/>
</dbReference>
<evidence type="ECO:0000259" key="1">
    <source>
        <dbReference type="Pfam" id="PF00149"/>
    </source>
</evidence>
<dbReference type="Gene3D" id="3.60.21.10">
    <property type="match status" value="1"/>
</dbReference>
<name>A0A840N7T1_9BRAD</name>
<dbReference type="EMBL" id="JACHIJ010000003">
    <property type="protein sequence ID" value="MBB5052776.1"/>
    <property type="molecule type" value="Genomic_DNA"/>
</dbReference>
<dbReference type="SUPFAM" id="SSF56300">
    <property type="entry name" value="Metallo-dependent phosphatases"/>
    <property type="match status" value="1"/>
</dbReference>
<dbReference type="Pfam" id="PF00149">
    <property type="entry name" value="Metallophos"/>
    <property type="match status" value="1"/>
</dbReference>
<dbReference type="InterPro" id="IPR004843">
    <property type="entry name" value="Calcineurin-like_PHP"/>
</dbReference>
<dbReference type="AlphaFoldDB" id="A0A840N7T1"/>
<comment type="caution">
    <text evidence="2">The sequence shown here is derived from an EMBL/GenBank/DDBJ whole genome shotgun (WGS) entry which is preliminary data.</text>
</comment>
<organism evidence="2 3">
    <name type="scientific">Afipia massiliensis</name>
    <dbReference type="NCBI Taxonomy" id="211460"/>
    <lineage>
        <taxon>Bacteria</taxon>
        <taxon>Pseudomonadati</taxon>
        <taxon>Pseudomonadota</taxon>
        <taxon>Alphaproteobacteria</taxon>
        <taxon>Hyphomicrobiales</taxon>
        <taxon>Nitrobacteraceae</taxon>
        <taxon>Afipia</taxon>
    </lineage>
</organism>
<dbReference type="RefSeq" id="WP_184085848.1">
    <property type="nucleotide sequence ID" value="NZ_JACHIJ010000003.1"/>
</dbReference>
<sequence>MSEEVHPSDPVVVTFDQVAKALGTEEAIGSLDEASKRDNTIAPVQRAAIMAGVGNVLEQIRLAEKSAGAKVLTTPHDARAARLQSLIASGEAAKLTYAALPTGGLEALFDTNDWFGWASVAWEKLKHLTPHAMVRPRNAKASAFPDRARIAVLGDWGTGLYGAPKIAAAVKSDPDPFEIILHLGDVYYSGTEKEIARRFLEVWPHRSGSTNRALNSNHEMYSGGDAYFDRTLPAFGQDGSYFAYQNAHWTLVGLDVAYIDHAIDDEQVQWLLDVVRNAGDRRIVLFSHHQLYSSIESEQGTKLWSHPGFGALLRSKRIFAWYWGHEHRCTVFESPDANFGILGRCIGHSGMPQSRTPTIGLKRAAGSVYERADWRVCPATTVEGNKLARAVVLEGPNEFIVGEEEKFLPHGYGVLNFDGVHLEEEIRSATGKVIYSKRLA</sequence>
<gene>
    <name evidence="2" type="ORF">HNQ36_002750</name>
</gene>
<accession>A0A840N7T1</accession>
<reference evidence="2 3" key="1">
    <citation type="submission" date="2020-08" db="EMBL/GenBank/DDBJ databases">
        <title>Genomic Encyclopedia of Type Strains, Phase IV (KMG-IV): sequencing the most valuable type-strain genomes for metagenomic binning, comparative biology and taxonomic classification.</title>
        <authorList>
            <person name="Goeker M."/>
        </authorList>
    </citation>
    <scope>NUCLEOTIDE SEQUENCE [LARGE SCALE GENOMIC DNA]</scope>
    <source>
        <strain evidence="2 3">DSM 17498</strain>
    </source>
</reference>
<dbReference type="InterPro" id="IPR029052">
    <property type="entry name" value="Metallo-depent_PP-like"/>
</dbReference>
<dbReference type="GO" id="GO:0016787">
    <property type="term" value="F:hydrolase activity"/>
    <property type="evidence" value="ECO:0007669"/>
    <property type="project" value="InterPro"/>
</dbReference>
<protein>
    <recommendedName>
        <fullName evidence="1">Calcineurin-like phosphoesterase domain-containing protein</fullName>
    </recommendedName>
</protein>
<evidence type="ECO:0000313" key="2">
    <source>
        <dbReference type="EMBL" id="MBB5052776.1"/>
    </source>
</evidence>
<proteinExistence type="predicted"/>
<evidence type="ECO:0000313" key="3">
    <source>
        <dbReference type="Proteomes" id="UP000521227"/>
    </source>
</evidence>
<feature type="domain" description="Calcineurin-like phosphoesterase" evidence="1">
    <location>
        <begin position="149"/>
        <end position="329"/>
    </location>
</feature>